<dbReference type="PANTHER" id="PTHR24148">
    <property type="entry name" value="ANKYRIN REPEAT DOMAIN-CONTAINING PROTEIN 39 HOMOLOG-RELATED"/>
    <property type="match status" value="1"/>
</dbReference>
<dbReference type="Pfam" id="PF26639">
    <property type="entry name" value="Het-6_barrel"/>
    <property type="match status" value="1"/>
</dbReference>
<feature type="domain" description="Heterokaryon incompatibility" evidence="2">
    <location>
        <begin position="87"/>
        <end position="235"/>
    </location>
</feature>
<dbReference type="EMBL" id="NLAX01000010">
    <property type="protein sequence ID" value="PKS09820.1"/>
    <property type="molecule type" value="Genomic_DNA"/>
</dbReference>
<sequence>MVVGSIVESLPSWAETLDAVCRVVPPRVVAGNPSTNENSNRDPQDSPMYQAIVRPDEFRVLVLDPGSAGEEIRCRMINVVKSWRTRYEALSYTWGDETQQETILVDGQRRSVTKNLYTALVHLRDPVRPRMLWADALCINQSDDDEKDDQVKKMGDIYSGSRRVVIFLGERTADVAGAFSILKKVNWKLSTSTRFTTLFHRHTDRDALSDVCEDWSPVFNLLRRPWFQRTWIIQEAVLAREPVLACGSETIPWNLFAGCCTSDEFHELAPDNDPEVRWGLAAVDTITHGRRECHTKYVRNPRNRKRRIKYTPDFRLVGTLYETRRFQCKDKRDKVFGVLSMVTNVGPEDEELKPNHRASVEEVFEAVAKWDIKKNESFELFSYCSRKESIRPVLPSWVPDFSNIDEAYPISTLLGPHPKSDSNAGFSNGDSPFFFRQNDKTVLVVSAKVVDSVARVGQVTENAKMITVTPSNEGGKGKVATLDKVAVSNRRKWFAECVRIAVEADPAPRGNPANELWASTTFGMSPAHFDHFCRAMTLSSLNLWSMGDVRSYAEFLYKYAGVDSSWRERWKKANGPQSVDACFRKIVHKRRFCITKAGLMGWLPGGTREGDLVCLVSGARVPVILRRVMVGEAERYVVVGDAYVQGLTRRLGDVYTGGRRLAII</sequence>
<name>A0A2N3NBL0_9PEZI</name>
<evidence type="ECO:0000313" key="3">
    <source>
        <dbReference type="EMBL" id="PKS09820.1"/>
    </source>
</evidence>
<evidence type="ECO:0000259" key="2">
    <source>
        <dbReference type="Pfam" id="PF06985"/>
    </source>
</evidence>
<accession>A0A2N3NBL0</accession>
<reference evidence="3 4" key="1">
    <citation type="journal article" date="2017" name="G3 (Bethesda)">
        <title>First Draft Genome Sequence of the Pathogenic Fungus Lomentospora prolificans (Formerly Scedosporium prolificans).</title>
        <authorList>
            <person name="Luo R."/>
            <person name="Zimin A."/>
            <person name="Workman R."/>
            <person name="Fan Y."/>
            <person name="Pertea G."/>
            <person name="Grossman N."/>
            <person name="Wear M.P."/>
            <person name="Jia B."/>
            <person name="Miller H."/>
            <person name="Casadevall A."/>
            <person name="Timp W."/>
            <person name="Zhang S.X."/>
            <person name="Salzberg S.L."/>
        </authorList>
    </citation>
    <scope>NUCLEOTIDE SEQUENCE [LARGE SCALE GENOMIC DNA]</scope>
    <source>
        <strain evidence="3 4">JHH-5317</strain>
    </source>
</reference>
<keyword evidence="4" id="KW-1185">Reference proteome</keyword>
<dbReference type="InterPro" id="IPR052895">
    <property type="entry name" value="HetReg/Transcr_Mod"/>
</dbReference>
<dbReference type="VEuPathDB" id="FungiDB:jhhlp_004443"/>
<evidence type="ECO:0000313" key="4">
    <source>
        <dbReference type="Proteomes" id="UP000233524"/>
    </source>
</evidence>
<comment type="caution">
    <text evidence="3">The sequence shown here is derived from an EMBL/GenBank/DDBJ whole genome shotgun (WGS) entry which is preliminary data.</text>
</comment>
<dbReference type="Proteomes" id="UP000233524">
    <property type="component" value="Unassembled WGS sequence"/>
</dbReference>
<dbReference type="InParanoid" id="A0A2N3NBL0"/>
<dbReference type="PANTHER" id="PTHR24148:SF64">
    <property type="entry name" value="HETEROKARYON INCOMPATIBILITY DOMAIN-CONTAINING PROTEIN"/>
    <property type="match status" value="1"/>
</dbReference>
<feature type="region of interest" description="Disordered" evidence="1">
    <location>
        <begin position="28"/>
        <end position="47"/>
    </location>
</feature>
<dbReference type="AlphaFoldDB" id="A0A2N3NBL0"/>
<dbReference type="InterPro" id="IPR010730">
    <property type="entry name" value="HET"/>
</dbReference>
<organism evidence="3 4">
    <name type="scientific">Lomentospora prolificans</name>
    <dbReference type="NCBI Taxonomy" id="41688"/>
    <lineage>
        <taxon>Eukaryota</taxon>
        <taxon>Fungi</taxon>
        <taxon>Dikarya</taxon>
        <taxon>Ascomycota</taxon>
        <taxon>Pezizomycotina</taxon>
        <taxon>Sordariomycetes</taxon>
        <taxon>Hypocreomycetidae</taxon>
        <taxon>Microascales</taxon>
        <taxon>Microascaceae</taxon>
        <taxon>Lomentospora</taxon>
    </lineage>
</organism>
<dbReference type="Pfam" id="PF06985">
    <property type="entry name" value="HET"/>
    <property type="match status" value="1"/>
</dbReference>
<evidence type="ECO:0000256" key="1">
    <source>
        <dbReference type="SAM" id="MobiDB-lite"/>
    </source>
</evidence>
<protein>
    <recommendedName>
        <fullName evidence="2">Heterokaryon incompatibility domain-containing protein</fullName>
    </recommendedName>
</protein>
<gene>
    <name evidence="3" type="ORF">jhhlp_004443</name>
</gene>
<dbReference type="OrthoDB" id="3553147at2759"/>
<proteinExistence type="predicted"/>